<evidence type="ECO:0000313" key="1">
    <source>
        <dbReference type="EMBL" id="MEQ2248776.1"/>
    </source>
</evidence>
<keyword evidence="2" id="KW-1185">Reference proteome</keyword>
<name>A0ABV0UUD5_9TELE</name>
<sequence length="84" mass="8755">MTLPRGLPAAVLTPAWLPASILDAGKMCRSMPVRVALQERAATAWPIAADLFATAIGTSAAEAALSNDDLINGDTLLAVEWDAH</sequence>
<evidence type="ECO:0000313" key="2">
    <source>
        <dbReference type="Proteomes" id="UP001482620"/>
    </source>
</evidence>
<dbReference type="Proteomes" id="UP001482620">
    <property type="component" value="Unassembled WGS sequence"/>
</dbReference>
<protein>
    <submittedName>
        <fullName evidence="1">Uncharacterized protein</fullName>
    </submittedName>
</protein>
<dbReference type="EMBL" id="JAHRIQ010083582">
    <property type="protein sequence ID" value="MEQ2248776.1"/>
    <property type="molecule type" value="Genomic_DNA"/>
</dbReference>
<accession>A0ABV0UUD5</accession>
<gene>
    <name evidence="1" type="ORF">ILYODFUR_022491</name>
</gene>
<reference evidence="1 2" key="1">
    <citation type="submission" date="2021-06" db="EMBL/GenBank/DDBJ databases">
        <authorList>
            <person name="Palmer J.M."/>
        </authorList>
    </citation>
    <scope>NUCLEOTIDE SEQUENCE [LARGE SCALE GENOMIC DNA]</scope>
    <source>
        <strain evidence="2">if_2019</strain>
        <tissue evidence="1">Muscle</tissue>
    </source>
</reference>
<comment type="caution">
    <text evidence="1">The sequence shown here is derived from an EMBL/GenBank/DDBJ whole genome shotgun (WGS) entry which is preliminary data.</text>
</comment>
<organism evidence="1 2">
    <name type="scientific">Ilyodon furcidens</name>
    <name type="common">goldbreast splitfin</name>
    <dbReference type="NCBI Taxonomy" id="33524"/>
    <lineage>
        <taxon>Eukaryota</taxon>
        <taxon>Metazoa</taxon>
        <taxon>Chordata</taxon>
        <taxon>Craniata</taxon>
        <taxon>Vertebrata</taxon>
        <taxon>Euteleostomi</taxon>
        <taxon>Actinopterygii</taxon>
        <taxon>Neopterygii</taxon>
        <taxon>Teleostei</taxon>
        <taxon>Neoteleostei</taxon>
        <taxon>Acanthomorphata</taxon>
        <taxon>Ovalentaria</taxon>
        <taxon>Atherinomorphae</taxon>
        <taxon>Cyprinodontiformes</taxon>
        <taxon>Goodeidae</taxon>
        <taxon>Ilyodon</taxon>
    </lineage>
</organism>
<proteinExistence type="predicted"/>